<evidence type="ECO:0000313" key="2">
    <source>
        <dbReference type="EMBL" id="PDS21747.1"/>
    </source>
</evidence>
<dbReference type="InterPro" id="IPR032675">
    <property type="entry name" value="LRR_dom_sf"/>
</dbReference>
<feature type="chain" id="PRO_5013890949" evidence="1">
    <location>
        <begin position="18"/>
        <end position="480"/>
    </location>
</feature>
<accession>A0A2H3K9V3</accession>
<comment type="caution">
    <text evidence="2">The sequence shown here is derived from an EMBL/GenBank/DDBJ whole genome shotgun (WGS) entry which is preliminary data.</text>
</comment>
<dbReference type="AlphaFoldDB" id="A0A2H3K9V3"/>
<name>A0A2H3K9V3_9FLAO</name>
<keyword evidence="1" id="KW-0732">Signal</keyword>
<evidence type="ECO:0000313" key="3">
    <source>
        <dbReference type="Proteomes" id="UP000220828"/>
    </source>
</evidence>
<organism evidence="2 3">
    <name type="scientific">Flavobacterium branchiophilum</name>
    <dbReference type="NCBI Taxonomy" id="55197"/>
    <lineage>
        <taxon>Bacteria</taxon>
        <taxon>Pseudomonadati</taxon>
        <taxon>Bacteroidota</taxon>
        <taxon>Flavobacteriia</taxon>
        <taxon>Flavobacteriales</taxon>
        <taxon>Flavobacteriaceae</taxon>
        <taxon>Flavobacterium</taxon>
    </lineage>
</organism>
<reference evidence="2 3" key="1">
    <citation type="submission" date="2017-09" db="EMBL/GenBank/DDBJ databases">
        <title>Whole genomes of Flavobacteriaceae.</title>
        <authorList>
            <person name="Stine C."/>
            <person name="Li C."/>
            <person name="Tadesse D."/>
        </authorList>
    </citation>
    <scope>NUCLEOTIDE SEQUENCE [LARGE SCALE GENOMIC DNA]</scope>
    <source>
        <strain evidence="2 3">ATCC 35036</strain>
    </source>
</reference>
<dbReference type="EMBL" id="PCMW01000151">
    <property type="protein sequence ID" value="PDS21747.1"/>
    <property type="molecule type" value="Genomic_DNA"/>
</dbReference>
<dbReference type="Gene3D" id="3.80.10.10">
    <property type="entry name" value="Ribonuclease Inhibitor"/>
    <property type="match status" value="2"/>
</dbReference>
<gene>
    <name evidence="2" type="ORF">B0A77_15180</name>
</gene>
<dbReference type="Proteomes" id="UP000220828">
    <property type="component" value="Unassembled WGS sequence"/>
</dbReference>
<feature type="non-terminal residue" evidence="2">
    <location>
        <position position="480"/>
    </location>
</feature>
<sequence>MKKIYTTLVLLCAVAFANGQIVSIPDINFKLKLLSASTTNQIAKDLNGNWTVIDTNGDNLIQQSEANNISYLNITRSESSPSINSIQGILGFNNLEELNLIDISLTSLNLSSLTNLEILKYENYFGLNNFNSFNVSGCTNLKKFSLIDHLSINYINFNDYNNTGLMFDFSNLQNLEEFYFSYKVSESDILDSNAFNFTNCINLKKIKFIDQYVSSYNLNLQNLPNLKEFYYNGVYNVNSINLSNSTNLESFYYDTTSFGTITNANSNFSNFSNLNNFYFHVNGSLEINALSFDNCTSLESLDIYCGTHIGIINELDLQDCVVLENLSVSKFSIQNILTPNTSSLKTINITNTPITSLNLENKNQLESLIISNNQLTTLDLSDCGNLQSVNCDNNNLQFISFKNNTNETKSFLNNPNLTYICADDIEQQSVQLIVNLYEMWDTCVVGDYCSFTPNGNYNTISGNALYDNETNGCDTNDAPF</sequence>
<evidence type="ECO:0000256" key="1">
    <source>
        <dbReference type="SAM" id="SignalP"/>
    </source>
</evidence>
<proteinExistence type="predicted"/>
<feature type="signal peptide" evidence="1">
    <location>
        <begin position="1"/>
        <end position="17"/>
    </location>
</feature>
<dbReference type="SUPFAM" id="SSF52058">
    <property type="entry name" value="L domain-like"/>
    <property type="match status" value="1"/>
</dbReference>
<protein>
    <submittedName>
        <fullName evidence="2">Uncharacterized protein</fullName>
    </submittedName>
</protein>